<dbReference type="PROSITE" id="PS50297">
    <property type="entry name" value="ANK_REP_REGION"/>
    <property type="match status" value="1"/>
</dbReference>
<evidence type="ECO:0008006" key="6">
    <source>
        <dbReference type="Google" id="ProtNLM"/>
    </source>
</evidence>
<dbReference type="Gene3D" id="1.25.40.20">
    <property type="entry name" value="Ankyrin repeat-containing domain"/>
    <property type="match status" value="3"/>
</dbReference>
<reference evidence="5" key="1">
    <citation type="submission" date="2021-01" db="EMBL/GenBank/DDBJ databases">
        <authorList>
            <person name="Corre E."/>
            <person name="Pelletier E."/>
            <person name="Niang G."/>
            <person name="Scheremetjew M."/>
            <person name="Finn R."/>
            <person name="Kale V."/>
            <person name="Holt S."/>
            <person name="Cochrane G."/>
            <person name="Meng A."/>
            <person name="Brown T."/>
            <person name="Cohen L."/>
        </authorList>
    </citation>
    <scope>NUCLEOTIDE SEQUENCE</scope>
    <source>
        <strain evidence="5">CCAP 1951/1</strain>
    </source>
</reference>
<feature type="repeat" description="ANK" evidence="3">
    <location>
        <begin position="223"/>
        <end position="246"/>
    </location>
</feature>
<evidence type="ECO:0000256" key="2">
    <source>
        <dbReference type="ARBA" id="ARBA00023043"/>
    </source>
</evidence>
<feature type="compositionally biased region" description="Basic residues" evidence="4">
    <location>
        <begin position="528"/>
        <end position="537"/>
    </location>
</feature>
<dbReference type="PANTHER" id="PTHR24186">
    <property type="entry name" value="PROTEIN PHOSPHATASE 1 REGULATORY SUBUNIT"/>
    <property type="match status" value="1"/>
</dbReference>
<dbReference type="InterPro" id="IPR036770">
    <property type="entry name" value="Ankyrin_rpt-contain_sf"/>
</dbReference>
<evidence type="ECO:0000256" key="3">
    <source>
        <dbReference type="PROSITE-ProRule" id="PRU00023"/>
    </source>
</evidence>
<keyword evidence="2 3" id="KW-0040">ANK repeat</keyword>
<feature type="region of interest" description="Disordered" evidence="4">
    <location>
        <begin position="514"/>
        <end position="537"/>
    </location>
</feature>
<keyword evidence="1" id="KW-0677">Repeat</keyword>
<dbReference type="GO" id="GO:0005886">
    <property type="term" value="C:plasma membrane"/>
    <property type="evidence" value="ECO:0007669"/>
    <property type="project" value="TreeGrafter"/>
</dbReference>
<sequence length="537" mass="56485">MQRRSQPMENLYDACLAGNVEGLDAVAETLGPEAFTAPITFTTPFALLCAQNGALVALEAIVKHPKLGPSVLAVEVMNGGIAHYAAMRNHVDVLEFIDRVLGVEFLRRPAQFANKTIAHVAADEGCAEVISFIMTHPALGAPFLREPAFDHGTTAAHIAAKGGKLDVLKRIENALGTKWLRMSVDKDGCNIAHFAAMRSDVDTVRYIATHPELCAAFVVKGGNGGTPVHYAAQYGNEPALAFLIDHFGADKISRMKAQGGQTVAHFAAIGGHASVLQLIHGHAAMRALFGGADDQGYLPVHWAAAHGKADALRAILELCGPATLRKTVGEPKRTIAHLASAAGHIVVLDVLAENASWGVPLLKQRDDTGCTIGQQAALNGHIPVIAWIADRIGPEFLRTTDKEGRTAAHGAAALGHDAVVAFLLSTNGVGPELLRRPDKDGHTVAYVAAVKGHLKVLKLLLPALGPEFMLQGAKDGSTPEVRGSVHPAVSKFYKTEVKPALVAAAPKAAGAAALPEGLTEEDLAPAKKSSKKKGGRK</sequence>
<gene>
    <name evidence="5" type="ORF">NDES1114_LOCUS19664</name>
</gene>
<dbReference type="EMBL" id="HBGF01029629">
    <property type="protein sequence ID" value="CAD9125565.1"/>
    <property type="molecule type" value="Transcribed_RNA"/>
</dbReference>
<organism evidence="5">
    <name type="scientific">Neobodo designis</name>
    <name type="common">Flagellated protozoan</name>
    <name type="synonym">Bodo designis</name>
    <dbReference type="NCBI Taxonomy" id="312471"/>
    <lineage>
        <taxon>Eukaryota</taxon>
        <taxon>Discoba</taxon>
        <taxon>Euglenozoa</taxon>
        <taxon>Kinetoplastea</taxon>
        <taxon>Metakinetoplastina</taxon>
        <taxon>Neobodonida</taxon>
        <taxon>Neobodo</taxon>
    </lineage>
</organism>
<dbReference type="InterPro" id="IPR002110">
    <property type="entry name" value="Ankyrin_rpt"/>
</dbReference>
<name>A0A7S1Q8M7_NEODS</name>
<evidence type="ECO:0000256" key="1">
    <source>
        <dbReference type="ARBA" id="ARBA00022737"/>
    </source>
</evidence>
<protein>
    <recommendedName>
        <fullName evidence="6">Ankyrin repeat protein</fullName>
    </recommendedName>
</protein>
<dbReference type="SMART" id="SM00248">
    <property type="entry name" value="ANK"/>
    <property type="match status" value="10"/>
</dbReference>
<proteinExistence type="predicted"/>
<dbReference type="PROSITE" id="PS50088">
    <property type="entry name" value="ANK_REPEAT"/>
    <property type="match status" value="1"/>
</dbReference>
<evidence type="ECO:0000313" key="5">
    <source>
        <dbReference type="EMBL" id="CAD9125565.1"/>
    </source>
</evidence>
<evidence type="ECO:0000256" key="4">
    <source>
        <dbReference type="SAM" id="MobiDB-lite"/>
    </source>
</evidence>
<dbReference type="AlphaFoldDB" id="A0A7S1Q8M7"/>
<dbReference type="Pfam" id="PF12796">
    <property type="entry name" value="Ank_2"/>
    <property type="match status" value="2"/>
</dbReference>
<accession>A0A7S1Q8M7</accession>
<dbReference type="SUPFAM" id="SSF48403">
    <property type="entry name" value="Ankyrin repeat"/>
    <property type="match status" value="2"/>
</dbReference>
<dbReference type="PANTHER" id="PTHR24186:SF38">
    <property type="entry name" value="ANKYRIN REPEAT FAMILY PROTEIN"/>
    <property type="match status" value="1"/>
</dbReference>